<reference evidence="3 4" key="1">
    <citation type="journal article" date="2013" name="ISME J.">
        <title>Metabolic model for the filamentous 'Candidatus Microthrix parvicella' based on genomic and metagenomic analyses.</title>
        <authorList>
            <person name="Jon McIlroy S."/>
            <person name="Kristiansen R."/>
            <person name="Albertsen M."/>
            <person name="Michael Karst S."/>
            <person name="Rossetti S."/>
            <person name="Lund Nielsen J."/>
            <person name="Tandoi V."/>
            <person name="James Seviour R."/>
            <person name="Nielsen P.H."/>
        </authorList>
    </citation>
    <scope>NUCLEOTIDE SEQUENCE [LARGE SCALE GENOMIC DNA]</scope>
    <source>
        <strain evidence="3 4">RN1</strain>
    </source>
</reference>
<keyword evidence="1" id="KW-0547">Nucleotide-binding</keyword>
<dbReference type="Proteomes" id="UP000018291">
    <property type="component" value="Unassembled WGS sequence"/>
</dbReference>
<dbReference type="SUPFAM" id="SSF56059">
    <property type="entry name" value="Glutathione synthetase ATP-binding domain-like"/>
    <property type="match status" value="1"/>
</dbReference>
<dbReference type="OrthoDB" id="190266at2"/>
<dbReference type="InterPro" id="IPR011761">
    <property type="entry name" value="ATP-grasp"/>
</dbReference>
<organism evidence="3 4">
    <name type="scientific">Candidatus Neomicrothrix parvicella RN1</name>
    <dbReference type="NCBI Taxonomy" id="1229780"/>
    <lineage>
        <taxon>Bacteria</taxon>
        <taxon>Bacillati</taxon>
        <taxon>Actinomycetota</taxon>
        <taxon>Acidimicrobiia</taxon>
        <taxon>Acidimicrobiales</taxon>
        <taxon>Microthrixaceae</taxon>
        <taxon>Candidatus Neomicrothrix</taxon>
    </lineage>
</organism>
<dbReference type="PANTHER" id="PTHR42793">
    <property type="entry name" value="COA BINDING DOMAIN CONTAINING PROTEIN"/>
    <property type="match status" value="1"/>
</dbReference>
<dbReference type="GO" id="GO:0046872">
    <property type="term" value="F:metal ion binding"/>
    <property type="evidence" value="ECO:0007669"/>
    <property type="project" value="InterPro"/>
</dbReference>
<dbReference type="Gene3D" id="3.30.470.20">
    <property type="entry name" value="ATP-grasp fold, B domain"/>
    <property type="match status" value="1"/>
</dbReference>
<dbReference type="STRING" id="1229780.BN381_410015"/>
<evidence type="ECO:0000313" key="4">
    <source>
        <dbReference type="Proteomes" id="UP000018291"/>
    </source>
</evidence>
<name>R4Z5E9_9ACTN</name>
<dbReference type="Pfam" id="PF13549">
    <property type="entry name" value="ATP-grasp_5"/>
    <property type="match status" value="1"/>
</dbReference>
<evidence type="ECO:0000256" key="1">
    <source>
        <dbReference type="PROSITE-ProRule" id="PRU00409"/>
    </source>
</evidence>
<dbReference type="GO" id="GO:0016874">
    <property type="term" value="F:ligase activity"/>
    <property type="evidence" value="ECO:0007669"/>
    <property type="project" value="UniProtKB-KW"/>
</dbReference>
<keyword evidence="1" id="KW-0067">ATP-binding</keyword>
<evidence type="ECO:0000313" key="3">
    <source>
        <dbReference type="EMBL" id="CCM64546.1"/>
    </source>
</evidence>
<feature type="domain" description="ATP-grasp" evidence="2">
    <location>
        <begin position="27"/>
        <end position="219"/>
    </location>
</feature>
<dbReference type="HOGENOM" id="CLU_063044_1_1_11"/>
<dbReference type="Gene3D" id="3.30.1490.20">
    <property type="entry name" value="ATP-grasp fold, A domain"/>
    <property type="match status" value="1"/>
</dbReference>
<dbReference type="AlphaFoldDB" id="R4Z5E9"/>
<comment type="caution">
    <text evidence="3">The sequence shown here is derived from an EMBL/GenBank/DDBJ whole genome shotgun (WGS) entry which is preliminary data.</text>
</comment>
<keyword evidence="4" id="KW-1185">Reference proteome</keyword>
<dbReference type="InterPro" id="IPR013815">
    <property type="entry name" value="ATP_grasp_subdomain_1"/>
</dbReference>
<dbReference type="GO" id="GO:0005524">
    <property type="term" value="F:ATP binding"/>
    <property type="evidence" value="ECO:0007669"/>
    <property type="project" value="UniProtKB-UniRule"/>
</dbReference>
<accession>R4Z5E9</accession>
<protein>
    <submittedName>
        <fullName evidence="3">Putative acetyl-CoA synthetase, beta sub-unit</fullName>
        <ecNumber evidence="3">6.2.1.-</ecNumber>
    </submittedName>
</protein>
<dbReference type="EC" id="6.2.1.-" evidence="3"/>
<dbReference type="eggNOG" id="COG0045">
    <property type="taxonomic scope" value="Bacteria"/>
</dbReference>
<keyword evidence="3" id="KW-0436">Ligase</keyword>
<proteinExistence type="predicted"/>
<dbReference type="EMBL" id="CANL01000036">
    <property type="protein sequence ID" value="CCM64546.1"/>
    <property type="molecule type" value="Genomic_DNA"/>
</dbReference>
<dbReference type="RefSeq" id="WP_012228733.1">
    <property type="nucleotide sequence ID" value="NZ_HG422565.1"/>
</dbReference>
<sequence>MRSPVVWLAVVEPRRVESRTLSEPESKALVAAYGVPVPSEATATNAAEAADAADRVGYPVVLKLAGGSIAHKTERGLVRLGIRTRSDAEAAAAELLALARPDDGRVELLVAPMVSGDRELIAGMMRDQQFGALVAFGLGGVLAEAIGDVVFAPAPLNAADAEALIDRLAGQAVLGEFRGQPPVDRAALVELLSGLGRLADERADVVSVDLNPLIVCDGRPIAVDALVELTSSEEAP</sequence>
<evidence type="ECO:0000259" key="2">
    <source>
        <dbReference type="PROSITE" id="PS50975"/>
    </source>
</evidence>
<dbReference type="PROSITE" id="PS50975">
    <property type="entry name" value="ATP_GRASP"/>
    <property type="match status" value="1"/>
</dbReference>
<gene>
    <name evidence="3" type="ORF">BN381_410015</name>
</gene>
<dbReference type="PANTHER" id="PTHR42793:SF1">
    <property type="entry name" value="PEPTIDYL-LYSINE N-ACETYLTRANSFERASE PATZ"/>
    <property type="match status" value="1"/>
</dbReference>